<comment type="caution">
    <text evidence="1">The sequence shown here is derived from an EMBL/GenBank/DDBJ whole genome shotgun (WGS) entry which is preliminary data.</text>
</comment>
<proteinExistence type="predicted"/>
<protein>
    <submittedName>
        <fullName evidence="1">Uncharacterized protein</fullName>
    </submittedName>
</protein>
<reference evidence="1" key="1">
    <citation type="submission" date="2020-03" db="EMBL/GenBank/DDBJ databases">
        <authorList>
            <person name="Weist P."/>
        </authorList>
    </citation>
    <scope>NUCLEOTIDE SEQUENCE</scope>
</reference>
<evidence type="ECO:0000313" key="1">
    <source>
        <dbReference type="EMBL" id="CAB1438043.1"/>
    </source>
</evidence>
<dbReference type="Proteomes" id="UP001153269">
    <property type="component" value="Unassembled WGS sequence"/>
</dbReference>
<name>A0A9N7YUP1_PLEPL</name>
<gene>
    <name evidence="1" type="ORF">PLEPLA_LOCUS26009</name>
</gene>
<keyword evidence="2" id="KW-1185">Reference proteome</keyword>
<organism evidence="1 2">
    <name type="scientific">Pleuronectes platessa</name>
    <name type="common">European plaice</name>
    <dbReference type="NCBI Taxonomy" id="8262"/>
    <lineage>
        <taxon>Eukaryota</taxon>
        <taxon>Metazoa</taxon>
        <taxon>Chordata</taxon>
        <taxon>Craniata</taxon>
        <taxon>Vertebrata</taxon>
        <taxon>Euteleostomi</taxon>
        <taxon>Actinopterygii</taxon>
        <taxon>Neopterygii</taxon>
        <taxon>Teleostei</taxon>
        <taxon>Neoteleostei</taxon>
        <taxon>Acanthomorphata</taxon>
        <taxon>Carangaria</taxon>
        <taxon>Pleuronectiformes</taxon>
        <taxon>Pleuronectoidei</taxon>
        <taxon>Pleuronectidae</taxon>
        <taxon>Pleuronectes</taxon>
    </lineage>
</organism>
<evidence type="ECO:0000313" key="2">
    <source>
        <dbReference type="Proteomes" id="UP001153269"/>
    </source>
</evidence>
<accession>A0A9N7YUP1</accession>
<dbReference type="AlphaFoldDB" id="A0A9N7YUP1"/>
<sequence length="67" mass="7780">MPDGPTKDAHIWHAAFYEHWDLTTKVQAPRKLCPALMSVLGPQITKVPHCEFNLSSYWRRTLCEVTR</sequence>
<dbReference type="EMBL" id="CADEAL010002102">
    <property type="protein sequence ID" value="CAB1438043.1"/>
    <property type="molecule type" value="Genomic_DNA"/>
</dbReference>